<name>A0A9R0XQG7_TRITD</name>
<dbReference type="SUPFAM" id="SSF50965">
    <property type="entry name" value="Galactose oxidase, central domain"/>
    <property type="match status" value="1"/>
</dbReference>
<reference evidence="4 5" key="1">
    <citation type="submission" date="2017-09" db="EMBL/GenBank/DDBJ databases">
        <authorList>
            <consortium name="International Durum Wheat Genome Sequencing Consortium (IDWGSC)"/>
            <person name="Milanesi L."/>
        </authorList>
    </citation>
    <scope>NUCLEOTIDE SEQUENCE [LARGE SCALE GENOMIC DNA]</scope>
    <source>
        <strain evidence="5">cv. Svevo</strain>
    </source>
</reference>
<dbReference type="InterPro" id="IPR056594">
    <property type="entry name" value="AT5G49610-like_b-prop"/>
</dbReference>
<dbReference type="OMA" id="DETYMGC"/>
<protein>
    <recommendedName>
        <fullName evidence="6">F-box domain-containing protein</fullName>
    </recommendedName>
</protein>
<evidence type="ECO:0000313" key="5">
    <source>
        <dbReference type="Proteomes" id="UP000324705"/>
    </source>
</evidence>
<evidence type="ECO:0000256" key="1">
    <source>
        <dbReference type="SAM" id="MobiDB-lite"/>
    </source>
</evidence>
<evidence type="ECO:0000259" key="2">
    <source>
        <dbReference type="Pfam" id="PF12937"/>
    </source>
</evidence>
<keyword evidence="5" id="KW-1185">Reference proteome</keyword>
<accession>A0A9R0XQG7</accession>
<dbReference type="EMBL" id="LT934121">
    <property type="protein sequence ID" value="VAI41157.1"/>
    <property type="molecule type" value="Genomic_DNA"/>
</dbReference>
<dbReference type="PANTHER" id="PTHR32133">
    <property type="entry name" value="OS07G0120400 PROTEIN"/>
    <property type="match status" value="1"/>
</dbReference>
<dbReference type="AlphaFoldDB" id="A0A9R0XQG7"/>
<evidence type="ECO:0000259" key="3">
    <source>
        <dbReference type="Pfam" id="PF23635"/>
    </source>
</evidence>
<dbReference type="Pfam" id="PF23635">
    <property type="entry name" value="Beta-prop_AT5G49610-like"/>
    <property type="match status" value="1"/>
</dbReference>
<dbReference type="InterPro" id="IPR011043">
    <property type="entry name" value="Gal_Oxase/kelch_b-propeller"/>
</dbReference>
<dbReference type="Proteomes" id="UP000324705">
    <property type="component" value="Chromosome 6A"/>
</dbReference>
<proteinExistence type="predicted"/>
<gene>
    <name evidence="4" type="ORF">TRITD_6Av1G001230</name>
</gene>
<dbReference type="SUPFAM" id="SSF81383">
    <property type="entry name" value="F-box domain"/>
    <property type="match status" value="1"/>
</dbReference>
<dbReference type="Gene3D" id="1.20.1280.50">
    <property type="match status" value="1"/>
</dbReference>
<dbReference type="Gramene" id="TRITD6Av1G001230.1">
    <property type="protein sequence ID" value="TRITD6Av1G001230.1"/>
    <property type="gene ID" value="TRITD6Av1G001230"/>
</dbReference>
<dbReference type="InterPro" id="IPR036047">
    <property type="entry name" value="F-box-like_dom_sf"/>
</dbReference>
<evidence type="ECO:0008006" key="6">
    <source>
        <dbReference type="Google" id="ProtNLM"/>
    </source>
</evidence>
<feature type="domain" description="F-box protein AT5G49610-like beta-propeller" evidence="3">
    <location>
        <begin position="136"/>
        <end position="284"/>
    </location>
</feature>
<dbReference type="InterPro" id="IPR001810">
    <property type="entry name" value="F-box_dom"/>
</dbReference>
<dbReference type="PANTHER" id="PTHR32133:SF328">
    <property type="entry name" value="F-BOX DOMAIN-CONTAINING PROTEIN"/>
    <property type="match status" value="1"/>
</dbReference>
<dbReference type="Pfam" id="PF12937">
    <property type="entry name" value="F-box-like"/>
    <property type="match status" value="1"/>
</dbReference>
<organism evidence="4 5">
    <name type="scientific">Triticum turgidum subsp. durum</name>
    <name type="common">Durum wheat</name>
    <name type="synonym">Triticum durum</name>
    <dbReference type="NCBI Taxonomy" id="4567"/>
    <lineage>
        <taxon>Eukaryota</taxon>
        <taxon>Viridiplantae</taxon>
        <taxon>Streptophyta</taxon>
        <taxon>Embryophyta</taxon>
        <taxon>Tracheophyta</taxon>
        <taxon>Spermatophyta</taxon>
        <taxon>Magnoliopsida</taxon>
        <taxon>Liliopsida</taxon>
        <taxon>Poales</taxon>
        <taxon>Poaceae</taxon>
        <taxon>BOP clade</taxon>
        <taxon>Pooideae</taxon>
        <taxon>Triticodae</taxon>
        <taxon>Triticeae</taxon>
        <taxon>Triticinae</taxon>
        <taxon>Triticum</taxon>
    </lineage>
</organism>
<evidence type="ECO:0000313" key="4">
    <source>
        <dbReference type="EMBL" id="VAI41157.1"/>
    </source>
</evidence>
<feature type="region of interest" description="Disordered" evidence="1">
    <location>
        <begin position="1"/>
        <end position="22"/>
    </location>
</feature>
<feature type="domain" description="F-box" evidence="2">
    <location>
        <begin position="45"/>
        <end position="84"/>
    </location>
</feature>
<sequence>MDAAAEVPQGQEADPIPSSPHVDVSSLRRSVLLAGPVSEVLRDDNLLIEILVRLPPKPSSLPRASAVCKRWGSILSDPHFRKRFRKHHRKPPLLGFFRGYAKNFIPAMDSPDHIPAARFSLPKSRIPYQEDEAYMGCRHGLSLLINMHKGETVVWDPLTGEERIVAFPPGFNSASMGSYCGWHGTVLCVDAEDGHVHGDCFSSPFKLVLVCAEYNQPAFCSVYDSASGVWGDIFSTMTITAGVSRLRRPSTLVGNALYLLISGGDVLVFDFKMQSLGLLEKPVENHENHSTRGYGSKENGLCTFRRV</sequence>